<comment type="similarity">
    <text evidence="9">Belongs to the monovalent cation:proton antiporter 2 (CPA2) transporter (TC 2.A.37) family. CHX (TC 2.A.37.4) subfamily.</text>
</comment>
<evidence type="ECO:0000313" key="13">
    <source>
        <dbReference type="EMBL" id="KAK6930972.1"/>
    </source>
</evidence>
<dbReference type="InterPro" id="IPR006153">
    <property type="entry name" value="Cation/H_exchanger_TM"/>
</dbReference>
<dbReference type="GO" id="GO:0016020">
    <property type="term" value="C:membrane"/>
    <property type="evidence" value="ECO:0007669"/>
    <property type="project" value="UniProtKB-SubCell"/>
</dbReference>
<comment type="subcellular location">
    <subcellularLocation>
        <location evidence="1">Membrane</location>
        <topology evidence="1">Multi-pass membrane protein</topology>
    </subcellularLocation>
</comment>
<protein>
    <submittedName>
        <fullName evidence="13">Cation/H+ exchanger</fullName>
    </submittedName>
</protein>
<dbReference type="Proteomes" id="UP001370490">
    <property type="component" value="Unassembled WGS sequence"/>
</dbReference>
<feature type="transmembrane region" description="Helical" evidence="10">
    <location>
        <begin position="159"/>
        <end position="177"/>
    </location>
</feature>
<keyword evidence="7" id="KW-0406">Ion transport</keyword>
<feature type="transmembrane region" description="Helical" evidence="10">
    <location>
        <begin position="126"/>
        <end position="147"/>
    </location>
</feature>
<feature type="transmembrane region" description="Helical" evidence="10">
    <location>
        <begin position="417"/>
        <end position="437"/>
    </location>
</feature>
<keyword evidence="4 10" id="KW-0812">Transmembrane</keyword>
<evidence type="ECO:0000256" key="1">
    <source>
        <dbReference type="ARBA" id="ARBA00004141"/>
    </source>
</evidence>
<evidence type="ECO:0000313" key="14">
    <source>
        <dbReference type="Proteomes" id="UP001370490"/>
    </source>
</evidence>
<dbReference type="Pfam" id="PF00999">
    <property type="entry name" value="Na_H_Exchanger"/>
    <property type="match status" value="1"/>
</dbReference>
<dbReference type="Pfam" id="PF23259">
    <property type="entry name" value="CHX17_C"/>
    <property type="match status" value="1"/>
</dbReference>
<accession>A0AAN8VPC9</accession>
<feature type="domain" description="Cation/H(+) antiporter C-terminal" evidence="12">
    <location>
        <begin position="553"/>
        <end position="709"/>
    </location>
</feature>
<feature type="transmembrane region" description="Helical" evidence="10">
    <location>
        <begin position="31"/>
        <end position="51"/>
    </location>
</feature>
<dbReference type="EMBL" id="JBAMMX010000011">
    <property type="protein sequence ID" value="KAK6930972.1"/>
    <property type="molecule type" value="Genomic_DNA"/>
</dbReference>
<evidence type="ECO:0000256" key="7">
    <source>
        <dbReference type="ARBA" id="ARBA00023065"/>
    </source>
</evidence>
<evidence type="ECO:0000259" key="12">
    <source>
        <dbReference type="Pfam" id="PF23259"/>
    </source>
</evidence>
<dbReference type="GO" id="GO:0006885">
    <property type="term" value="P:regulation of pH"/>
    <property type="evidence" value="ECO:0007669"/>
    <property type="project" value="TreeGrafter"/>
</dbReference>
<dbReference type="GO" id="GO:0006813">
    <property type="term" value="P:potassium ion transport"/>
    <property type="evidence" value="ECO:0007669"/>
    <property type="project" value="UniProtKB-KW"/>
</dbReference>
<keyword evidence="3" id="KW-0633">Potassium transport</keyword>
<reference evidence="13 14" key="1">
    <citation type="submission" date="2023-12" db="EMBL/GenBank/DDBJ databases">
        <title>A high-quality genome assembly for Dillenia turbinata (Dilleniales).</title>
        <authorList>
            <person name="Chanderbali A."/>
        </authorList>
    </citation>
    <scope>NUCLEOTIDE SEQUENCE [LARGE SCALE GENOMIC DNA]</scope>
    <source>
        <strain evidence="13">LSX21</strain>
        <tissue evidence="13">Leaf</tissue>
    </source>
</reference>
<keyword evidence="14" id="KW-1185">Reference proteome</keyword>
<sequence>MMSAGCILGPYILGEHVPVTEPFFTPEAHPVFQNFAWLGIAYYVFLLGVKMNTGLSIRTGKKIWSIAMAGVVGAAIGYPVTMWMHIRDQSVFSPLQWGLVVLLFVTSPFPVVVESLDELNLLTSELGRLATSAAMLVDVLRWIFLAIDTSLADNSFESAVFRISALLGLTMFARYVIHPMMHWVAKRTPAKQPVAPHYHLAILVGVLIMAFVSGLLGITVVIGPLLMGLAVPNGMPMGIPLVEKTERFVMDVLMPFFFLLIGYFVKLTNLHPSTFVGISSVIFVCCLGKFAGVILAAVYNNMSLRHAATLGLMMNVKGWPEIVMFLHWGRHKLITGRTFPSLLATTLLVTGIVTPLIELLYKPPWKLKGNIDQLGHTIETTPSDTEFRVLTCVYNEEDVQSMAPLLRSSNSVGHRNLFCAYMIHLVGLTGTAAPLFATYEKYRVMMGGEQATDRVVDAFEKSLSDSHSQPNIKPFTMIVPFKSMYEGICKLANDDRIPLILVPYHKNHHFPAVQSNILRDINVQIQAMAPCSVGLLVDRGFGRHINTMKFSYRIAVIFLGGPDDRETLAFASRLSAHPAVSMTIWRINTSNIISDTDSMGSKSLEDNLEKQLDITVVSEFRLKNIKNACAMYHEIRVEDTEELWDAIRSLDNNYDLVMVGKEPSCGKLLESDLLGLDDENIELGMVGDLLASSDFHGGTVSVLVMQHYKDADRSFLDNAMTVFD</sequence>
<feature type="transmembrane region" description="Helical" evidence="10">
    <location>
        <begin position="247"/>
        <end position="265"/>
    </location>
</feature>
<feature type="domain" description="Cation/H+ exchanger transmembrane" evidence="11">
    <location>
        <begin position="2"/>
        <end position="356"/>
    </location>
</feature>
<proteinExistence type="inferred from homology"/>
<dbReference type="InterPro" id="IPR057290">
    <property type="entry name" value="CHX17_C"/>
</dbReference>
<keyword evidence="5" id="KW-0630">Potassium</keyword>
<keyword evidence="8 10" id="KW-0472">Membrane</keyword>
<dbReference type="PANTHER" id="PTHR32468">
    <property type="entry name" value="CATION/H + ANTIPORTER"/>
    <property type="match status" value="1"/>
</dbReference>
<comment type="caution">
    <text evidence="13">The sequence shown here is derived from an EMBL/GenBank/DDBJ whole genome shotgun (WGS) entry which is preliminary data.</text>
</comment>
<evidence type="ECO:0000256" key="9">
    <source>
        <dbReference type="ARBA" id="ARBA00038341"/>
    </source>
</evidence>
<evidence type="ECO:0000256" key="2">
    <source>
        <dbReference type="ARBA" id="ARBA00022448"/>
    </source>
</evidence>
<gene>
    <name evidence="13" type="ORF">RJ641_002765</name>
</gene>
<dbReference type="GO" id="GO:0012505">
    <property type="term" value="C:endomembrane system"/>
    <property type="evidence" value="ECO:0007669"/>
    <property type="project" value="TreeGrafter"/>
</dbReference>
<dbReference type="PANTHER" id="PTHR32468:SF108">
    <property type="entry name" value="CATION_H(+) ANTIPORTER 15-LIKE"/>
    <property type="match status" value="1"/>
</dbReference>
<evidence type="ECO:0000259" key="11">
    <source>
        <dbReference type="Pfam" id="PF00999"/>
    </source>
</evidence>
<dbReference type="GO" id="GO:0015297">
    <property type="term" value="F:antiporter activity"/>
    <property type="evidence" value="ECO:0007669"/>
    <property type="project" value="InterPro"/>
</dbReference>
<feature type="transmembrane region" description="Helical" evidence="10">
    <location>
        <begin position="95"/>
        <end position="114"/>
    </location>
</feature>
<evidence type="ECO:0000256" key="10">
    <source>
        <dbReference type="SAM" id="Phobius"/>
    </source>
</evidence>
<dbReference type="InterPro" id="IPR038770">
    <property type="entry name" value="Na+/solute_symporter_sf"/>
</dbReference>
<dbReference type="Gene3D" id="1.20.1530.20">
    <property type="match status" value="1"/>
</dbReference>
<evidence type="ECO:0000256" key="3">
    <source>
        <dbReference type="ARBA" id="ARBA00022538"/>
    </source>
</evidence>
<evidence type="ECO:0000256" key="5">
    <source>
        <dbReference type="ARBA" id="ARBA00022958"/>
    </source>
</evidence>
<organism evidence="13 14">
    <name type="scientific">Dillenia turbinata</name>
    <dbReference type="NCBI Taxonomy" id="194707"/>
    <lineage>
        <taxon>Eukaryota</taxon>
        <taxon>Viridiplantae</taxon>
        <taxon>Streptophyta</taxon>
        <taxon>Embryophyta</taxon>
        <taxon>Tracheophyta</taxon>
        <taxon>Spermatophyta</taxon>
        <taxon>Magnoliopsida</taxon>
        <taxon>eudicotyledons</taxon>
        <taxon>Gunneridae</taxon>
        <taxon>Pentapetalae</taxon>
        <taxon>Dilleniales</taxon>
        <taxon>Dilleniaceae</taxon>
        <taxon>Dillenia</taxon>
    </lineage>
</organism>
<dbReference type="GO" id="GO:1902600">
    <property type="term" value="P:proton transmembrane transport"/>
    <property type="evidence" value="ECO:0007669"/>
    <property type="project" value="InterPro"/>
</dbReference>
<keyword evidence="6 10" id="KW-1133">Transmembrane helix</keyword>
<feature type="transmembrane region" description="Helical" evidence="10">
    <location>
        <begin position="198"/>
        <end position="227"/>
    </location>
</feature>
<feature type="transmembrane region" description="Helical" evidence="10">
    <location>
        <begin position="63"/>
        <end position="83"/>
    </location>
</feature>
<evidence type="ECO:0000256" key="8">
    <source>
        <dbReference type="ARBA" id="ARBA00023136"/>
    </source>
</evidence>
<keyword evidence="2" id="KW-0813">Transport</keyword>
<dbReference type="InterPro" id="IPR050794">
    <property type="entry name" value="CPA2_transporter"/>
</dbReference>
<feature type="transmembrane region" description="Helical" evidence="10">
    <location>
        <begin position="277"/>
        <end position="299"/>
    </location>
</feature>
<name>A0AAN8VPC9_9MAGN</name>
<evidence type="ECO:0000256" key="4">
    <source>
        <dbReference type="ARBA" id="ARBA00022692"/>
    </source>
</evidence>
<feature type="transmembrane region" description="Helical" evidence="10">
    <location>
        <begin position="342"/>
        <end position="361"/>
    </location>
</feature>
<dbReference type="AlphaFoldDB" id="A0AAN8VPC9"/>
<evidence type="ECO:0000256" key="6">
    <source>
        <dbReference type="ARBA" id="ARBA00022989"/>
    </source>
</evidence>